<accession>A0A0F4LTT4</accession>
<comment type="caution">
    <text evidence="5">The sequence shown here is derived from an EMBL/GenBank/DDBJ whole genome shotgun (WGS) entry which is preliminary data.</text>
</comment>
<dbReference type="STRING" id="1218492.JG30_08300"/>
<dbReference type="CDD" id="cd11715">
    <property type="entry name" value="THUMP_AdoMetMT"/>
    <property type="match status" value="1"/>
</dbReference>
<evidence type="ECO:0000259" key="4">
    <source>
        <dbReference type="PROSITE" id="PS51165"/>
    </source>
</evidence>
<organism evidence="5 6">
    <name type="scientific">Bombilactobacillus mellifer</name>
    <dbReference type="NCBI Taxonomy" id="1218492"/>
    <lineage>
        <taxon>Bacteria</taxon>
        <taxon>Bacillati</taxon>
        <taxon>Bacillota</taxon>
        <taxon>Bacilli</taxon>
        <taxon>Lactobacillales</taxon>
        <taxon>Lactobacillaceae</taxon>
        <taxon>Bombilactobacillus</taxon>
    </lineage>
</organism>
<dbReference type="EMBL" id="JXJQ01000008">
    <property type="protein sequence ID" value="KJY61778.1"/>
    <property type="molecule type" value="Genomic_DNA"/>
</dbReference>
<evidence type="ECO:0000313" key="5">
    <source>
        <dbReference type="EMBL" id="KJY61778.1"/>
    </source>
</evidence>
<dbReference type="PANTHER" id="PTHR47313">
    <property type="entry name" value="RIBOSOMAL RNA LARGE SUBUNIT METHYLTRANSFERASE K/L"/>
    <property type="match status" value="1"/>
</dbReference>
<dbReference type="OrthoDB" id="9809404at2"/>
<dbReference type="InterPro" id="IPR029063">
    <property type="entry name" value="SAM-dependent_MTases_sf"/>
</dbReference>
<dbReference type="Gene3D" id="3.30.2130.30">
    <property type="match status" value="1"/>
</dbReference>
<dbReference type="Gene3D" id="3.40.50.150">
    <property type="entry name" value="Vaccinia Virus protein VP39"/>
    <property type="match status" value="1"/>
</dbReference>
<dbReference type="GO" id="GO:0003723">
    <property type="term" value="F:RNA binding"/>
    <property type="evidence" value="ECO:0007669"/>
    <property type="project" value="UniProtKB-UniRule"/>
</dbReference>
<evidence type="ECO:0000256" key="3">
    <source>
        <dbReference type="PROSITE-ProRule" id="PRU00529"/>
    </source>
</evidence>
<dbReference type="SUPFAM" id="SSF53335">
    <property type="entry name" value="S-adenosyl-L-methionine-dependent methyltransferases"/>
    <property type="match status" value="1"/>
</dbReference>
<dbReference type="Proteomes" id="UP000033558">
    <property type="component" value="Unassembled WGS sequence"/>
</dbReference>
<dbReference type="Pfam" id="PF02926">
    <property type="entry name" value="THUMP"/>
    <property type="match status" value="1"/>
</dbReference>
<sequence>MKLLATMASGLEAVTKKELQQLGYANLKVETGKVYFTGTAADIVQTNLWLRSADRIKIVLATFKATTFTALFDQVYNLAWDEWLPLDAAFPVKGRTVKSQLHSTPDVQAITKKAIVNKMAAIYHRRGRLPETGFEFPLEIRLLKNQAELTLDTTGSSLFKRGYRQEHGVAPLKENLAAALILLTPWRPQDAFCDPTTGSGTIAIEAAMIGRNIAPGLQRHFAFENFPWISPKILPAAQEQARAQIKPPEQLNIWASDIDGSMIDLARANAYQAGVLHDIQFKQIAVKDLVLSAQDGILIANPPYGHRLQEQAQVHHLYQQMGANFQKLTTWSKYYLTSDLNFEKFYGYQATKRRKLYNGSLRTDLFQYWGQPTYKK</sequence>
<dbReference type="AlphaFoldDB" id="A0A0F4LTT4"/>
<feature type="domain" description="THUMP" evidence="4">
    <location>
        <begin position="42"/>
        <end position="153"/>
    </location>
</feature>
<dbReference type="PROSITE" id="PS51165">
    <property type="entry name" value="THUMP"/>
    <property type="match status" value="1"/>
</dbReference>
<dbReference type="InterPro" id="IPR054170">
    <property type="entry name" value="RlmL_1st"/>
</dbReference>
<dbReference type="Pfam" id="PF01170">
    <property type="entry name" value="UPF0020"/>
    <property type="match status" value="1"/>
</dbReference>
<dbReference type="HOGENOM" id="CLU_032119_3_1_9"/>
<dbReference type="RefSeq" id="WP_046316428.1">
    <property type="nucleotide sequence ID" value="NZ_JBHSZT010000001.1"/>
</dbReference>
<dbReference type="Pfam" id="PF22020">
    <property type="entry name" value="RlmL_1st"/>
    <property type="match status" value="1"/>
</dbReference>
<reference evidence="5 6" key="1">
    <citation type="submission" date="2015-01" db="EMBL/GenBank/DDBJ databases">
        <title>Comparative genomics of the lactic acid bacteria isolated from the honey bee gut.</title>
        <authorList>
            <person name="Ellegaard K.M."/>
            <person name="Tamarit D."/>
            <person name="Javelind E."/>
            <person name="Olofsson T."/>
            <person name="Andersson S.G."/>
            <person name="Vasquez A."/>
        </authorList>
    </citation>
    <scope>NUCLEOTIDE SEQUENCE [LARGE SCALE GENOMIC DNA]</scope>
    <source>
        <strain evidence="5 6">Bin4</strain>
    </source>
</reference>
<protein>
    <submittedName>
        <fullName evidence="5">Putative N6-adenine-specific DNA methylase</fullName>
    </submittedName>
</protein>
<keyword evidence="3" id="KW-0694">RNA-binding</keyword>
<gene>
    <name evidence="5" type="ORF">JG30_08300</name>
</gene>
<dbReference type="SMART" id="SM00981">
    <property type="entry name" value="THUMP"/>
    <property type="match status" value="1"/>
</dbReference>
<dbReference type="GO" id="GO:0070043">
    <property type="term" value="F:rRNA (guanine-N7-)-methyltransferase activity"/>
    <property type="evidence" value="ECO:0007669"/>
    <property type="project" value="TreeGrafter"/>
</dbReference>
<proteinExistence type="predicted"/>
<dbReference type="PANTHER" id="PTHR47313:SF1">
    <property type="entry name" value="RIBOSOMAL RNA LARGE SUBUNIT METHYLTRANSFERASE K_L"/>
    <property type="match status" value="1"/>
</dbReference>
<keyword evidence="2" id="KW-0808">Transferase</keyword>
<keyword evidence="1 5" id="KW-0489">Methyltransferase</keyword>
<evidence type="ECO:0000256" key="2">
    <source>
        <dbReference type="ARBA" id="ARBA00022679"/>
    </source>
</evidence>
<evidence type="ECO:0000256" key="1">
    <source>
        <dbReference type="ARBA" id="ARBA00022603"/>
    </source>
</evidence>
<name>A0A0F4LTT4_9LACO</name>
<dbReference type="InterPro" id="IPR004114">
    <property type="entry name" value="THUMP_dom"/>
</dbReference>
<dbReference type="InterPro" id="IPR000241">
    <property type="entry name" value="RlmKL-like_Mtase"/>
</dbReference>
<keyword evidence="6" id="KW-1185">Reference proteome</keyword>
<dbReference type="GO" id="GO:0008990">
    <property type="term" value="F:rRNA (guanine-N2-)-methyltransferase activity"/>
    <property type="evidence" value="ECO:0007669"/>
    <property type="project" value="TreeGrafter"/>
</dbReference>
<dbReference type="PATRIC" id="fig|1218492.5.peg.968"/>
<evidence type="ECO:0000313" key="6">
    <source>
        <dbReference type="Proteomes" id="UP000033558"/>
    </source>
</evidence>